<dbReference type="Proteomes" id="UP000292345">
    <property type="component" value="Unassembled WGS sequence"/>
</dbReference>
<dbReference type="RefSeq" id="WP_130243999.1">
    <property type="nucleotide sequence ID" value="NZ_PPUZ01000004.1"/>
</dbReference>
<sequence>MQTKSIEISSLLLDLDNSRFPDSPDSQRDAIVKMVELQGEKLVNLARDIIAHGMDPSERLIVLKEGESNFVVAEGNRRVTTLKLLNQPDIISENKITKKIKGLLKTNPSIPKEVDCVVYENEEEFEHWINLKHTGENQGIGRVRWTGQESDRHRAKHGETSLGFQFLSFLHVEKEVPPSISGNSKKLKITNINRLLGDPDFRKSLGLEVVSGGILYCNERKQEFIRKVLLVLECMLEVDEKGKTLFTVDRIKKKQDREDFINQLGLAPSEQKLSRLWKVAEPQTFVEPSTKESNNSPSSAEGAKGNDAVVDERGNESSPTEGSKPSSDGSGSGANESGTGNKGQAKSVKPNPNRDNLVPANVKLKISDKKCSGIFKELKSNLRHDVQPNSIAVLIRVFLDLSVSFYIEQNKIQLENNKTGLHDKVVKVTNRLVELKKLSKKQCTAIQAVSSDTLKSKGSLQQYVHNNHMFPDKLSINNTWDNFEPLFLGIWS</sequence>
<evidence type="ECO:0000256" key="1">
    <source>
        <dbReference type="SAM" id="MobiDB-lite"/>
    </source>
</evidence>
<proteinExistence type="predicted"/>
<evidence type="ECO:0000313" key="2">
    <source>
        <dbReference type="EMBL" id="RZM84942.1"/>
    </source>
</evidence>
<evidence type="ECO:0008006" key="4">
    <source>
        <dbReference type="Google" id="ProtNLM"/>
    </source>
</evidence>
<gene>
    <name evidence="2" type="ORF">C3B51_02105</name>
</gene>
<name>A0A4Q7EN95_9GAMM</name>
<feature type="compositionally biased region" description="Polar residues" evidence="1">
    <location>
        <begin position="334"/>
        <end position="344"/>
    </location>
</feature>
<evidence type="ECO:0000313" key="3">
    <source>
        <dbReference type="Proteomes" id="UP000292345"/>
    </source>
</evidence>
<comment type="caution">
    <text evidence="2">The sequence shown here is derived from an EMBL/GenBank/DDBJ whole genome shotgun (WGS) entry which is preliminary data.</text>
</comment>
<feature type="region of interest" description="Disordered" evidence="1">
    <location>
        <begin position="284"/>
        <end position="360"/>
    </location>
</feature>
<protein>
    <recommendedName>
        <fullName evidence="4">ParB/Sulfiredoxin domain-containing protein</fullName>
    </recommendedName>
</protein>
<accession>A0A4Q7EN95</accession>
<dbReference type="EMBL" id="PPUZ01000004">
    <property type="protein sequence ID" value="RZM84942.1"/>
    <property type="molecule type" value="Genomic_DNA"/>
</dbReference>
<organism evidence="2 3">
    <name type="scientific">Pseudoalteromonas rubra</name>
    <dbReference type="NCBI Taxonomy" id="43658"/>
    <lineage>
        <taxon>Bacteria</taxon>
        <taxon>Pseudomonadati</taxon>
        <taxon>Pseudomonadota</taxon>
        <taxon>Gammaproteobacteria</taxon>
        <taxon>Alteromonadales</taxon>
        <taxon>Pseudoalteromonadaceae</taxon>
        <taxon>Pseudoalteromonas</taxon>
    </lineage>
</organism>
<dbReference type="AlphaFoldDB" id="A0A4Q7EN95"/>
<reference evidence="2 3" key="1">
    <citation type="submission" date="2018-01" db="EMBL/GenBank/DDBJ databases">
        <title>Co-occurrence of chitin degradation, pigmentation and bioactivity in marine Pseudoalteromonas.</title>
        <authorList>
            <person name="Paulsen S."/>
            <person name="Gram L."/>
            <person name="Machado H."/>
        </authorList>
    </citation>
    <scope>NUCLEOTIDE SEQUENCE [LARGE SCALE GENOMIC DNA]</scope>
    <source>
        <strain evidence="2 3">S1946</strain>
    </source>
</reference>